<sequence>MQKVKDHIIQYAKSVPKFKTSDAVKALGGKYSRVYVSRALNDLHKKGNLLRAGSGAHIYYALPGSAGLLFHKSPELLSSSSLVDQDSFRSEDKSTTPFKLKDATAQDLFEISLESAKAKSKSVFIYEKGDLNDVIGEKKAEELRDLFLANNIKVKQITNIPTLPPFSKNDRFINTCMTFRYIPEETFTIEKEILIFDDTVAIYTIGSNPKLAVIEDKSFAANQKQLFLNLWDQGQPPILGFDYKPNHSWYRNFDYKIWGKHVVCYPDKDAVDSYRGFNYESLGEYLESVLDQHKESYKDADYLIIFIWNLEGNKMMDVWKMNANYVDDRSGPLGAVKVYKDGKECSDLEVASGNTLLILGYEEKLRRQAPNLEAYFNGPPPAIPLELVNRQNFFEAMEESEKKK</sequence>
<gene>
    <name evidence="1" type="ORF">UT18_C0025G0003</name>
</gene>
<protein>
    <submittedName>
        <fullName evidence="1">Uncharacterized protein</fullName>
    </submittedName>
</protein>
<dbReference type="AlphaFoldDB" id="A0A0G0PV53"/>
<accession>A0A0G0PV53</accession>
<dbReference type="Gene3D" id="1.10.10.10">
    <property type="entry name" value="Winged helix-like DNA-binding domain superfamily/Winged helix DNA-binding domain"/>
    <property type="match status" value="1"/>
</dbReference>
<evidence type="ECO:0000313" key="1">
    <source>
        <dbReference type="EMBL" id="KKQ93171.1"/>
    </source>
</evidence>
<dbReference type="EMBL" id="LBVV01000025">
    <property type="protein sequence ID" value="KKQ93171.1"/>
    <property type="molecule type" value="Genomic_DNA"/>
</dbReference>
<dbReference type="Proteomes" id="UP000034207">
    <property type="component" value="Unassembled WGS sequence"/>
</dbReference>
<comment type="caution">
    <text evidence="1">The sequence shown here is derived from an EMBL/GenBank/DDBJ whole genome shotgun (WGS) entry which is preliminary data.</text>
</comment>
<dbReference type="STRING" id="1618345.UT18_C0025G0003"/>
<organism evidence="1 2">
    <name type="scientific">candidate division CPR2 bacterium GW2011_GWC2_39_10</name>
    <dbReference type="NCBI Taxonomy" id="1618345"/>
    <lineage>
        <taxon>Bacteria</taxon>
        <taxon>Bacteria division CPR2</taxon>
    </lineage>
</organism>
<name>A0A0G0PV53_UNCC2</name>
<evidence type="ECO:0000313" key="2">
    <source>
        <dbReference type="Proteomes" id="UP000034207"/>
    </source>
</evidence>
<proteinExistence type="predicted"/>
<reference evidence="1 2" key="1">
    <citation type="journal article" date="2015" name="Nature">
        <title>rRNA introns, odd ribosomes, and small enigmatic genomes across a large radiation of phyla.</title>
        <authorList>
            <person name="Brown C.T."/>
            <person name="Hug L.A."/>
            <person name="Thomas B.C."/>
            <person name="Sharon I."/>
            <person name="Castelle C.J."/>
            <person name="Singh A."/>
            <person name="Wilkins M.J."/>
            <person name="Williams K.H."/>
            <person name="Banfield J.F."/>
        </authorList>
    </citation>
    <scope>NUCLEOTIDE SEQUENCE [LARGE SCALE GENOMIC DNA]</scope>
</reference>
<dbReference type="InterPro" id="IPR036388">
    <property type="entry name" value="WH-like_DNA-bd_sf"/>
</dbReference>